<dbReference type="InterPro" id="IPR045247">
    <property type="entry name" value="Oye-like"/>
</dbReference>
<organism evidence="2 3">
    <name type="scientific">Armillaria luteobubalina</name>
    <dbReference type="NCBI Taxonomy" id="153913"/>
    <lineage>
        <taxon>Eukaryota</taxon>
        <taxon>Fungi</taxon>
        <taxon>Dikarya</taxon>
        <taxon>Basidiomycota</taxon>
        <taxon>Agaricomycotina</taxon>
        <taxon>Agaricomycetes</taxon>
        <taxon>Agaricomycetidae</taxon>
        <taxon>Agaricales</taxon>
        <taxon>Marasmiineae</taxon>
        <taxon>Physalacriaceae</taxon>
        <taxon>Armillaria</taxon>
    </lineage>
</organism>
<dbReference type="AlphaFoldDB" id="A0AA39TS52"/>
<dbReference type="InterPro" id="IPR001155">
    <property type="entry name" value="OxRdtase_FMN_N"/>
</dbReference>
<protein>
    <recommendedName>
        <fullName evidence="1">NADH:flavin oxidoreductase/NADH oxidase N-terminal domain-containing protein</fullName>
    </recommendedName>
</protein>
<dbReference type="CDD" id="cd02933">
    <property type="entry name" value="OYE_like_FMN"/>
    <property type="match status" value="1"/>
</dbReference>
<dbReference type="SUPFAM" id="SSF51395">
    <property type="entry name" value="FMN-linked oxidoreductases"/>
    <property type="match status" value="1"/>
</dbReference>
<evidence type="ECO:0000259" key="1">
    <source>
        <dbReference type="Pfam" id="PF00724"/>
    </source>
</evidence>
<accession>A0AA39TS52</accession>
<evidence type="ECO:0000313" key="3">
    <source>
        <dbReference type="Proteomes" id="UP001175228"/>
    </source>
</evidence>
<dbReference type="Pfam" id="PF00724">
    <property type="entry name" value="Oxidored_FMN"/>
    <property type="match status" value="1"/>
</dbReference>
<dbReference type="PANTHER" id="PTHR22893:SF91">
    <property type="entry name" value="NADPH DEHYDROGENASE 2-RELATED"/>
    <property type="match status" value="1"/>
</dbReference>
<keyword evidence="3" id="KW-1185">Reference proteome</keyword>
<reference evidence="2" key="1">
    <citation type="submission" date="2023-06" db="EMBL/GenBank/DDBJ databases">
        <authorList>
            <consortium name="Lawrence Berkeley National Laboratory"/>
            <person name="Ahrendt S."/>
            <person name="Sahu N."/>
            <person name="Indic B."/>
            <person name="Wong-Bajracharya J."/>
            <person name="Merenyi Z."/>
            <person name="Ke H.-M."/>
            <person name="Monk M."/>
            <person name="Kocsube S."/>
            <person name="Drula E."/>
            <person name="Lipzen A."/>
            <person name="Balint B."/>
            <person name="Henrissat B."/>
            <person name="Andreopoulos B."/>
            <person name="Martin F.M."/>
            <person name="Harder C.B."/>
            <person name="Rigling D."/>
            <person name="Ford K.L."/>
            <person name="Foster G.D."/>
            <person name="Pangilinan J."/>
            <person name="Papanicolaou A."/>
            <person name="Barry K."/>
            <person name="LaButti K."/>
            <person name="Viragh M."/>
            <person name="Koriabine M."/>
            <person name="Yan M."/>
            <person name="Riley R."/>
            <person name="Champramary S."/>
            <person name="Plett K.L."/>
            <person name="Tsai I.J."/>
            <person name="Slot J."/>
            <person name="Sipos G."/>
            <person name="Plett J."/>
            <person name="Nagy L.G."/>
            <person name="Grigoriev I.V."/>
        </authorList>
    </citation>
    <scope>NUCLEOTIDE SEQUENCE</scope>
    <source>
        <strain evidence="2">HWK02</strain>
    </source>
</reference>
<dbReference type="GO" id="GO:0010181">
    <property type="term" value="F:FMN binding"/>
    <property type="evidence" value="ECO:0007669"/>
    <property type="project" value="InterPro"/>
</dbReference>
<gene>
    <name evidence="2" type="ORF">EDD18DRAFT_1070248</name>
</gene>
<dbReference type="InterPro" id="IPR013785">
    <property type="entry name" value="Aldolase_TIM"/>
</dbReference>
<dbReference type="Gene3D" id="3.20.20.70">
    <property type="entry name" value="Aldolase class I"/>
    <property type="match status" value="1"/>
</dbReference>
<dbReference type="PANTHER" id="PTHR22893">
    <property type="entry name" value="NADH OXIDOREDUCTASE-RELATED"/>
    <property type="match status" value="1"/>
</dbReference>
<dbReference type="EMBL" id="JAUEPU010000010">
    <property type="protein sequence ID" value="KAK0499136.1"/>
    <property type="molecule type" value="Genomic_DNA"/>
</dbReference>
<dbReference type="GO" id="GO:0016491">
    <property type="term" value="F:oxidoreductase activity"/>
    <property type="evidence" value="ECO:0007669"/>
    <property type="project" value="InterPro"/>
</dbReference>
<dbReference type="Proteomes" id="UP001175228">
    <property type="component" value="Unassembled WGS sequence"/>
</dbReference>
<proteinExistence type="predicted"/>
<feature type="domain" description="NADH:flavin oxidoreductase/NADH oxidase N-terminal" evidence="1">
    <location>
        <begin position="4"/>
        <end position="352"/>
    </location>
</feature>
<comment type="caution">
    <text evidence="2">The sequence shown here is derived from an EMBL/GenBank/DDBJ whole genome shotgun (WGS) entry which is preliminary data.</text>
</comment>
<name>A0AA39TS52_9AGAR</name>
<dbReference type="FunFam" id="3.20.20.70:FF:000138">
    <property type="entry name" value="NADPH dehydrogenase 1"/>
    <property type="match status" value="1"/>
</dbReference>
<evidence type="ECO:0000313" key="2">
    <source>
        <dbReference type="EMBL" id="KAK0499136.1"/>
    </source>
</evidence>
<sequence length="380" mass="42501">MSSKLFQPVNVGNMTLSHRIVMAPLTRYRATQKTRVPHVSVVKEYYSQRASDPGTLLISEAVWIAQKAVGRDYNPGVWSREQLEAWKEITDAIHAKGSFIFCQIWSLGRAADITSLREENPPLPYTAPSPIRLTGKEETPRELTVEEIREYVRMYADGASKAVYEGGFDGVEIHGANGYQIDQFIQDVSNQRTDEYGGSIENRVRFALEVIDAVVEAVGAERTGFRVSPWAPFQGNGQIVSTYLSPDMGMENPVPTFSHLISKIKERHPNLAYIHVVEPRISGPFTRDVVPPGESNDFIREIWAPRPLISAGAYTRESAMATADTQGDIIAFGRYFISNPDITLRLKHRIPLSPYDRPTFYIRGDASGRGYTDYAVAVAQ</sequence>